<feature type="compositionally biased region" description="Low complexity" evidence="1">
    <location>
        <begin position="741"/>
        <end position="792"/>
    </location>
</feature>
<feature type="region of interest" description="Disordered" evidence="1">
    <location>
        <begin position="1"/>
        <end position="50"/>
    </location>
</feature>
<name>V5GKR6_KALBG</name>
<dbReference type="OMA" id="HRFGMED"/>
<protein>
    <submittedName>
        <fullName evidence="2">Uncharacterized protein</fullName>
    </submittedName>
</protein>
<organism evidence="2 3">
    <name type="scientific">Kalmanozyma brasiliensis (strain GHG001)</name>
    <name type="common">Yeast</name>
    <name type="synonym">Pseudozyma brasiliensis</name>
    <dbReference type="NCBI Taxonomy" id="1365824"/>
    <lineage>
        <taxon>Eukaryota</taxon>
        <taxon>Fungi</taxon>
        <taxon>Dikarya</taxon>
        <taxon>Basidiomycota</taxon>
        <taxon>Ustilaginomycotina</taxon>
        <taxon>Ustilaginomycetes</taxon>
        <taxon>Ustilaginales</taxon>
        <taxon>Ustilaginaceae</taxon>
        <taxon>Kalmanozyma</taxon>
    </lineage>
</organism>
<feature type="compositionally biased region" description="Basic and acidic residues" evidence="1">
    <location>
        <begin position="862"/>
        <end position="876"/>
    </location>
</feature>
<feature type="compositionally biased region" description="Polar residues" evidence="1">
    <location>
        <begin position="852"/>
        <end position="861"/>
    </location>
</feature>
<gene>
    <name evidence="2" type="ORF">PSEUBRA_SCAF3g04028</name>
</gene>
<dbReference type="HOGENOM" id="CLU_317654_0_0_1"/>
<feature type="compositionally biased region" description="Low complexity" evidence="1">
    <location>
        <begin position="1"/>
        <end position="11"/>
    </location>
</feature>
<sequence>MSSKLPTSSSSPAVTFRSFSSTILRHDQDEKARSESAAPQAAEVPTNARTKSARLLAEEVADAEPTLEYLDSLKPRARRLQPEQQRPRRGTVNPFAKASSNKNSAENKQWERTRVRINASFTRDQLASLGRAAKLPGSYARTIRKDELVRRIMVHRFGMEDARERADREKREELEKRSVHIAFRPSEMYLLLARGSGRVRQEASNAQVAILPKAPAKENAQQGNATEKLGFWIRGKDQGIERMTKWVDEFKHTIKHRDEEVVLSAQAQGAETSDAGVSEVLPAELVRFISQLSRCFMEASPIENGKVTLSLAYLDERDAHKAVLLLRQYHAQSAEAMQRIGAAAYSNQIDSERKYSMLPFVPNEPTPWTKQADDLLYGSQSDISFRVASVPELNAFSMLSTARLPTMQLEAWSNQGDLPFSDPFRALFDSVSASASFDAATKDLELSAELGYVLFDSNGLSLADEDVSEPEVLSRLSDPLAPPRPGTWPISDVLSWTRQLRTRFGREASRFVPATLFRSQKNISLDIWLERQGWAIHSEGTTTQTTLVYQSADEGCAEQGTKLEVVLTRRLSETGGRRGWQVHEAKWVAEAQGDLMVPDKGADVRLGARTMVRLEGEELGEVVEALDAWNSSKAIPAKVDVEAAEAEVQAADAEEEVDNVLGGETEVVEAEAPPTEAQETAKNVPAKASALPPSMLNLKAGKMALESVTRARVQTYMQRSAMAAIRSQAAATAEPEVAVSSAASEAAADQNEAAESPSVTVESSEEPVTTAGVSQDESAPSDPSTSSDASAETTDDSIPPTIAEVAQGESAETATPADAPVITNDSTAITTAEVAQDAPIEAGIPTDAPAPNESTPITTADNDPRAGADTHVDSVHAAEQASAPLSPLLIRNMSQDVVTETTAESLRLVWRLPPSSPQTVPEWQSLVSPISALLDRHDLSTR</sequence>
<feature type="region of interest" description="Disordered" evidence="1">
    <location>
        <begin position="741"/>
        <end position="798"/>
    </location>
</feature>
<dbReference type="EMBL" id="KI545873">
    <property type="protein sequence ID" value="EST06527.1"/>
    <property type="molecule type" value="Genomic_DNA"/>
</dbReference>
<reference evidence="3" key="1">
    <citation type="journal article" date="2013" name="Genome Announc.">
        <title>Draft genome sequence of Pseudozyma brasiliensis sp. nov. strain GHG001, a high producer of endo-1,4-xylanase isolated from an insect pest of sugarcane.</title>
        <authorList>
            <person name="Oliveira J.V.D.C."/>
            <person name="dos Santos R.A.C."/>
            <person name="Borges T.A."/>
            <person name="Riano-Pachon D.M."/>
            <person name="Goldman G.H."/>
        </authorList>
    </citation>
    <scope>NUCLEOTIDE SEQUENCE [LARGE SCALE GENOMIC DNA]</scope>
    <source>
        <strain evidence="3">GHG001</strain>
    </source>
</reference>
<evidence type="ECO:0000313" key="2">
    <source>
        <dbReference type="EMBL" id="EST06527.1"/>
    </source>
</evidence>
<feature type="region of interest" description="Disordered" evidence="1">
    <location>
        <begin position="72"/>
        <end position="108"/>
    </location>
</feature>
<feature type="region of interest" description="Disordered" evidence="1">
    <location>
        <begin position="838"/>
        <end position="878"/>
    </location>
</feature>
<evidence type="ECO:0000256" key="1">
    <source>
        <dbReference type="SAM" id="MobiDB-lite"/>
    </source>
</evidence>
<dbReference type="RefSeq" id="XP_016291516.1">
    <property type="nucleotide sequence ID" value="XM_016437965.1"/>
</dbReference>
<dbReference type="eggNOG" id="ENOG502R2I6">
    <property type="taxonomic scope" value="Eukaryota"/>
</dbReference>
<dbReference type="GeneID" id="27420643"/>
<feature type="compositionally biased region" description="Polar residues" evidence="1">
    <location>
        <begin position="98"/>
        <end position="107"/>
    </location>
</feature>
<proteinExistence type="predicted"/>
<accession>V5GKR6</accession>
<feature type="compositionally biased region" description="Basic and acidic residues" evidence="1">
    <location>
        <begin position="24"/>
        <end position="34"/>
    </location>
</feature>
<evidence type="ECO:0000313" key="3">
    <source>
        <dbReference type="Proteomes" id="UP000019377"/>
    </source>
</evidence>
<keyword evidence="3" id="KW-1185">Reference proteome</keyword>
<dbReference type="OrthoDB" id="2550943at2759"/>
<dbReference type="Proteomes" id="UP000019377">
    <property type="component" value="Unassembled WGS sequence"/>
</dbReference>
<dbReference type="STRING" id="1365824.V5GKR6"/>
<dbReference type="AlphaFoldDB" id="V5GKR6"/>